<dbReference type="EMBL" id="VOIH02000004">
    <property type="protein sequence ID" value="KAF3449676.1"/>
    <property type="molecule type" value="Genomic_DNA"/>
</dbReference>
<keyword evidence="1" id="KW-0472">Membrane</keyword>
<organism evidence="2 3">
    <name type="scientific">Rhamnella rubrinervis</name>
    <dbReference type="NCBI Taxonomy" id="2594499"/>
    <lineage>
        <taxon>Eukaryota</taxon>
        <taxon>Viridiplantae</taxon>
        <taxon>Streptophyta</taxon>
        <taxon>Embryophyta</taxon>
        <taxon>Tracheophyta</taxon>
        <taxon>Spermatophyta</taxon>
        <taxon>Magnoliopsida</taxon>
        <taxon>eudicotyledons</taxon>
        <taxon>Gunneridae</taxon>
        <taxon>Pentapetalae</taxon>
        <taxon>rosids</taxon>
        <taxon>fabids</taxon>
        <taxon>Rosales</taxon>
        <taxon>Rhamnaceae</taxon>
        <taxon>rhamnoid group</taxon>
        <taxon>Rhamneae</taxon>
        <taxon>Rhamnella</taxon>
    </lineage>
</organism>
<dbReference type="Proteomes" id="UP000796880">
    <property type="component" value="Unassembled WGS sequence"/>
</dbReference>
<reference evidence="2" key="1">
    <citation type="submission" date="2020-03" db="EMBL/GenBank/DDBJ databases">
        <title>A high-quality chromosome-level genome assembly of a woody plant with both climbing and erect habits, Rhamnella rubrinervis.</title>
        <authorList>
            <person name="Lu Z."/>
            <person name="Yang Y."/>
            <person name="Zhu X."/>
            <person name="Sun Y."/>
        </authorList>
    </citation>
    <scope>NUCLEOTIDE SEQUENCE</scope>
    <source>
        <strain evidence="2">BYM</strain>
        <tissue evidence="2">Leaf</tissue>
    </source>
</reference>
<name>A0A8K0MKP2_9ROSA</name>
<keyword evidence="3" id="KW-1185">Reference proteome</keyword>
<accession>A0A8K0MKP2</accession>
<comment type="caution">
    <text evidence="2">The sequence shown here is derived from an EMBL/GenBank/DDBJ whole genome shotgun (WGS) entry which is preliminary data.</text>
</comment>
<keyword evidence="1" id="KW-0812">Transmembrane</keyword>
<protein>
    <submittedName>
        <fullName evidence="2">Uncharacterized protein</fullName>
    </submittedName>
</protein>
<dbReference type="AlphaFoldDB" id="A0A8K0MKP2"/>
<feature type="transmembrane region" description="Helical" evidence="1">
    <location>
        <begin position="53"/>
        <end position="75"/>
    </location>
</feature>
<keyword evidence="1" id="KW-1133">Transmembrane helix</keyword>
<evidence type="ECO:0000313" key="2">
    <source>
        <dbReference type="EMBL" id="KAF3449676.1"/>
    </source>
</evidence>
<evidence type="ECO:0000256" key="1">
    <source>
        <dbReference type="SAM" id="Phobius"/>
    </source>
</evidence>
<gene>
    <name evidence="2" type="ORF">FNV43_RR10407</name>
</gene>
<sequence>MDHLHGSPSLMVVSDLDYTVVADFTNSFSTASLLQVGDHHPFIDFIGKSSNGFVIACRLTMMILVASLFSASMLYKNPMTAMILY</sequence>
<evidence type="ECO:0000313" key="3">
    <source>
        <dbReference type="Proteomes" id="UP000796880"/>
    </source>
</evidence>
<proteinExistence type="predicted"/>